<dbReference type="EC" id="2.7.13.3" evidence="3"/>
<sequence length="424" mass="47074">MRKELLYEISKKVIASVGVQNVLHAIVESITIGTKAKGCSLLVLSQEGDKLYHHVSYGISKEYIGKGIVEVDNTVRRVLEGESVAITDISNDPRVQYPEAARREGIGSMLSVPMRSYGGVRGIMRVYTSKGRTFSEDEIDFLDSIAELSGLVLEKEEERDRMVLEANRAREEVSRMSDERERFLYFVRMVAHDLKAPLAAISSYIKVILRGNAGPLTEKQETWLNRSVKRIDGMLELISDIVDLSRLEAGLIYPELAGVAWKDVLDSCVEVARGLCDPAGILLVKDIEPDLPEIFGSEVRLCQLINNLVSNGVRYTPRDGKIYVRARDVDDSVEVCVEDEGHGIRPEIMPNIFNDFFKGDPECLEGTGLGLSICKRIVQMHNGRIWAESPAPGKDIGTLVTFIIPNGSICNLAFGEAQREEEGS</sequence>
<dbReference type="PROSITE" id="PS50109">
    <property type="entry name" value="HIS_KIN"/>
    <property type="match status" value="1"/>
</dbReference>
<dbReference type="SUPFAM" id="SSF55781">
    <property type="entry name" value="GAF domain-like"/>
    <property type="match status" value="1"/>
</dbReference>
<evidence type="ECO:0000313" key="11">
    <source>
        <dbReference type="Proteomes" id="UP000177876"/>
    </source>
</evidence>
<dbReference type="PRINTS" id="PR00344">
    <property type="entry name" value="BCTRLSENSOR"/>
</dbReference>
<dbReference type="InterPro" id="IPR003661">
    <property type="entry name" value="HisK_dim/P_dom"/>
</dbReference>
<evidence type="ECO:0000256" key="7">
    <source>
        <dbReference type="ARBA" id="ARBA00023012"/>
    </source>
</evidence>
<feature type="coiled-coil region" evidence="8">
    <location>
        <begin position="152"/>
        <end position="179"/>
    </location>
</feature>
<dbReference type="EMBL" id="MELK01000008">
    <property type="protein sequence ID" value="OFW59967.1"/>
    <property type="molecule type" value="Genomic_DNA"/>
</dbReference>
<dbReference type="AlphaFoldDB" id="A0A1F2WT30"/>
<dbReference type="PANTHER" id="PTHR43711">
    <property type="entry name" value="TWO-COMPONENT HISTIDINE KINASE"/>
    <property type="match status" value="1"/>
</dbReference>
<dbReference type="SUPFAM" id="SSF55874">
    <property type="entry name" value="ATPase domain of HSP90 chaperone/DNA topoisomerase II/histidine kinase"/>
    <property type="match status" value="1"/>
</dbReference>
<keyword evidence="5" id="KW-0808">Transferase</keyword>
<dbReference type="STRING" id="1797197.A2Y75_07825"/>
<dbReference type="SUPFAM" id="SSF47384">
    <property type="entry name" value="Homodimeric domain of signal transducing histidine kinase"/>
    <property type="match status" value="1"/>
</dbReference>
<evidence type="ECO:0000313" key="10">
    <source>
        <dbReference type="EMBL" id="OFW59967.1"/>
    </source>
</evidence>
<dbReference type="Pfam" id="PF02518">
    <property type="entry name" value="HATPase_c"/>
    <property type="match status" value="1"/>
</dbReference>
<evidence type="ECO:0000256" key="3">
    <source>
        <dbReference type="ARBA" id="ARBA00012438"/>
    </source>
</evidence>
<dbReference type="SMART" id="SM00387">
    <property type="entry name" value="HATPase_c"/>
    <property type="match status" value="1"/>
</dbReference>
<dbReference type="InterPro" id="IPR003018">
    <property type="entry name" value="GAF"/>
</dbReference>
<comment type="caution">
    <text evidence="10">The sequence shown here is derived from an EMBL/GenBank/DDBJ whole genome shotgun (WGS) entry which is preliminary data.</text>
</comment>
<dbReference type="SMART" id="SM00388">
    <property type="entry name" value="HisKA"/>
    <property type="match status" value="1"/>
</dbReference>
<keyword evidence="8" id="KW-0175">Coiled coil</keyword>
<organism evidence="10 11">
    <name type="scientific">Candidatus Solincola sediminis</name>
    <dbReference type="NCBI Taxonomy" id="1797199"/>
    <lineage>
        <taxon>Bacteria</taxon>
        <taxon>Bacillati</taxon>
        <taxon>Actinomycetota</taxon>
        <taxon>Candidatus Geothermincolia</taxon>
        <taxon>Candidatus Geothermincolales</taxon>
        <taxon>Candidatus Geothermincolaceae</taxon>
        <taxon>Candidatus Solincola</taxon>
    </lineage>
</organism>
<dbReference type="GO" id="GO:0005886">
    <property type="term" value="C:plasma membrane"/>
    <property type="evidence" value="ECO:0007669"/>
    <property type="project" value="UniProtKB-SubCell"/>
</dbReference>
<dbReference type="InterPro" id="IPR004358">
    <property type="entry name" value="Sig_transdc_His_kin-like_C"/>
</dbReference>
<dbReference type="Gene3D" id="3.30.565.10">
    <property type="entry name" value="Histidine kinase-like ATPase, C-terminal domain"/>
    <property type="match status" value="1"/>
</dbReference>
<reference evidence="10 11" key="1">
    <citation type="journal article" date="2016" name="Nat. Commun.">
        <title>Thousands of microbial genomes shed light on interconnected biogeochemical processes in an aquifer system.</title>
        <authorList>
            <person name="Anantharaman K."/>
            <person name="Brown C.T."/>
            <person name="Hug L.A."/>
            <person name="Sharon I."/>
            <person name="Castelle C.J."/>
            <person name="Probst A.J."/>
            <person name="Thomas B.C."/>
            <person name="Singh A."/>
            <person name="Wilkins M.J."/>
            <person name="Karaoz U."/>
            <person name="Brodie E.L."/>
            <person name="Williams K.H."/>
            <person name="Hubbard S.S."/>
            <person name="Banfield J.F."/>
        </authorList>
    </citation>
    <scope>NUCLEOTIDE SEQUENCE [LARGE SCALE GENOMIC DNA]</scope>
</reference>
<protein>
    <recommendedName>
        <fullName evidence="3">histidine kinase</fullName>
        <ecNumber evidence="3">2.7.13.3</ecNumber>
    </recommendedName>
</protein>
<evidence type="ECO:0000256" key="5">
    <source>
        <dbReference type="ARBA" id="ARBA00022679"/>
    </source>
</evidence>
<feature type="domain" description="Histidine kinase" evidence="9">
    <location>
        <begin position="189"/>
        <end position="408"/>
    </location>
</feature>
<dbReference type="InterPro" id="IPR005467">
    <property type="entry name" value="His_kinase_dom"/>
</dbReference>
<dbReference type="InterPro" id="IPR003594">
    <property type="entry name" value="HATPase_dom"/>
</dbReference>
<dbReference type="CDD" id="cd00082">
    <property type="entry name" value="HisKA"/>
    <property type="match status" value="1"/>
</dbReference>
<dbReference type="InterPro" id="IPR036097">
    <property type="entry name" value="HisK_dim/P_sf"/>
</dbReference>
<keyword evidence="4" id="KW-0597">Phosphoprotein</keyword>
<dbReference type="Gene3D" id="1.10.287.130">
    <property type="match status" value="1"/>
</dbReference>
<dbReference type="InterPro" id="IPR029016">
    <property type="entry name" value="GAF-like_dom_sf"/>
</dbReference>
<dbReference type="Proteomes" id="UP000177876">
    <property type="component" value="Unassembled WGS sequence"/>
</dbReference>
<evidence type="ECO:0000256" key="6">
    <source>
        <dbReference type="ARBA" id="ARBA00022777"/>
    </source>
</evidence>
<dbReference type="PANTHER" id="PTHR43711:SF1">
    <property type="entry name" value="HISTIDINE KINASE 1"/>
    <property type="match status" value="1"/>
</dbReference>
<comment type="catalytic activity">
    <reaction evidence="1">
        <text>ATP + protein L-histidine = ADP + protein N-phospho-L-histidine.</text>
        <dbReference type="EC" id="2.7.13.3"/>
    </reaction>
</comment>
<accession>A0A1F2WT30</accession>
<name>A0A1F2WT30_9ACTN</name>
<evidence type="ECO:0000256" key="2">
    <source>
        <dbReference type="ARBA" id="ARBA00004236"/>
    </source>
</evidence>
<dbReference type="SMART" id="SM00065">
    <property type="entry name" value="GAF"/>
    <property type="match status" value="1"/>
</dbReference>
<dbReference type="GO" id="GO:0000155">
    <property type="term" value="F:phosphorelay sensor kinase activity"/>
    <property type="evidence" value="ECO:0007669"/>
    <property type="project" value="InterPro"/>
</dbReference>
<evidence type="ECO:0000259" key="9">
    <source>
        <dbReference type="PROSITE" id="PS50109"/>
    </source>
</evidence>
<evidence type="ECO:0000256" key="4">
    <source>
        <dbReference type="ARBA" id="ARBA00022553"/>
    </source>
</evidence>
<dbReference type="InterPro" id="IPR050736">
    <property type="entry name" value="Sensor_HK_Regulatory"/>
</dbReference>
<keyword evidence="7" id="KW-0902">Two-component regulatory system</keyword>
<evidence type="ECO:0000256" key="8">
    <source>
        <dbReference type="SAM" id="Coils"/>
    </source>
</evidence>
<comment type="subcellular location">
    <subcellularLocation>
        <location evidence="2">Cell membrane</location>
    </subcellularLocation>
</comment>
<proteinExistence type="predicted"/>
<dbReference type="Pfam" id="PF13185">
    <property type="entry name" value="GAF_2"/>
    <property type="match status" value="1"/>
</dbReference>
<dbReference type="InterPro" id="IPR036890">
    <property type="entry name" value="HATPase_C_sf"/>
</dbReference>
<dbReference type="Gene3D" id="3.30.450.40">
    <property type="match status" value="1"/>
</dbReference>
<dbReference type="Pfam" id="PF00512">
    <property type="entry name" value="HisKA"/>
    <property type="match status" value="1"/>
</dbReference>
<keyword evidence="6" id="KW-0418">Kinase</keyword>
<evidence type="ECO:0000256" key="1">
    <source>
        <dbReference type="ARBA" id="ARBA00000085"/>
    </source>
</evidence>
<gene>
    <name evidence="10" type="ORF">A2Y75_07825</name>
</gene>